<evidence type="ECO:0000259" key="4">
    <source>
        <dbReference type="Pfam" id="PF17803"/>
    </source>
</evidence>
<feature type="region of interest" description="Disordered" evidence="3">
    <location>
        <begin position="100"/>
        <end position="129"/>
    </location>
</feature>
<feature type="region of interest" description="Disordered" evidence="3">
    <location>
        <begin position="142"/>
        <end position="164"/>
    </location>
</feature>
<comment type="caution">
    <text evidence="5">The sequence shown here is derived from an EMBL/GenBank/DDBJ whole genome shotgun (WGS) entry which is preliminary data.</text>
</comment>
<evidence type="ECO:0000313" key="6">
    <source>
        <dbReference type="Proteomes" id="UP001165678"/>
    </source>
</evidence>
<dbReference type="InterPro" id="IPR013783">
    <property type="entry name" value="Ig-like_fold"/>
</dbReference>
<proteinExistence type="predicted"/>
<feature type="domain" description="RapA2 cadherin-like" evidence="4">
    <location>
        <begin position="1004"/>
        <end position="1073"/>
    </location>
</feature>
<dbReference type="GO" id="GO:0005886">
    <property type="term" value="C:plasma membrane"/>
    <property type="evidence" value="ECO:0007669"/>
    <property type="project" value="UniProtKB-SubCell"/>
</dbReference>
<name>A0AA42CY22_9GAMM</name>
<keyword evidence="2" id="KW-0472">Membrane</keyword>
<organism evidence="5 6">
    <name type="scientific">Larsenimonas rhizosphaerae</name>
    <dbReference type="NCBI Taxonomy" id="2944682"/>
    <lineage>
        <taxon>Bacteria</taxon>
        <taxon>Pseudomonadati</taxon>
        <taxon>Pseudomonadota</taxon>
        <taxon>Gammaproteobacteria</taxon>
        <taxon>Oceanospirillales</taxon>
        <taxon>Halomonadaceae</taxon>
        <taxon>Larsenimonas</taxon>
    </lineage>
</organism>
<feature type="compositionally biased region" description="Gly residues" evidence="3">
    <location>
        <begin position="111"/>
        <end position="122"/>
    </location>
</feature>
<feature type="domain" description="RapA2 cadherin-like" evidence="4">
    <location>
        <begin position="1514"/>
        <end position="1583"/>
    </location>
</feature>
<reference evidence="5" key="1">
    <citation type="submission" date="2022-11" db="EMBL/GenBank/DDBJ databases">
        <title>Larsenimonas rhizosphaerae sp. nov., isolated from a tidal mudflat.</title>
        <authorList>
            <person name="Lee S.D."/>
            <person name="Kim I.S."/>
        </authorList>
    </citation>
    <scope>NUCLEOTIDE SEQUENCE</scope>
    <source>
        <strain evidence="5">GH2-1</strain>
    </source>
</reference>
<feature type="domain" description="RapA2 cadherin-like" evidence="4">
    <location>
        <begin position="1208"/>
        <end position="1277"/>
    </location>
</feature>
<evidence type="ECO:0000256" key="1">
    <source>
        <dbReference type="ARBA" id="ARBA00022692"/>
    </source>
</evidence>
<dbReference type="EMBL" id="JAPIVE010000002">
    <property type="protein sequence ID" value="MCX2524585.1"/>
    <property type="molecule type" value="Genomic_DNA"/>
</dbReference>
<dbReference type="NCBIfam" id="TIGR01965">
    <property type="entry name" value="VCBS_repeat"/>
    <property type="match status" value="18"/>
</dbReference>
<feature type="compositionally biased region" description="Polar residues" evidence="3">
    <location>
        <begin position="2068"/>
        <end position="2079"/>
    </location>
</feature>
<keyword evidence="1" id="KW-0812">Transmembrane</keyword>
<accession>A0AA42CY22</accession>
<feature type="compositionally biased region" description="Low complexity" evidence="3">
    <location>
        <begin position="2056"/>
        <end position="2066"/>
    </location>
</feature>
<dbReference type="PANTHER" id="PTHR24026:SF126">
    <property type="entry name" value="PROTOCADHERIN FAT 4"/>
    <property type="match status" value="1"/>
</dbReference>
<gene>
    <name evidence="5" type="ORF">OQ287_10045</name>
</gene>
<evidence type="ECO:0000313" key="5">
    <source>
        <dbReference type="EMBL" id="MCX2524585.1"/>
    </source>
</evidence>
<feature type="domain" description="RapA2 cadherin-like" evidence="4">
    <location>
        <begin position="596"/>
        <end position="665"/>
    </location>
</feature>
<feature type="domain" description="RapA2 cadherin-like" evidence="4">
    <location>
        <begin position="800"/>
        <end position="869"/>
    </location>
</feature>
<feature type="non-terminal residue" evidence="5">
    <location>
        <position position="2093"/>
    </location>
</feature>
<dbReference type="Gene3D" id="2.60.40.10">
    <property type="entry name" value="Immunoglobulins"/>
    <property type="match status" value="18"/>
</dbReference>
<keyword evidence="6" id="KW-1185">Reference proteome</keyword>
<dbReference type="Proteomes" id="UP001165678">
    <property type="component" value="Unassembled WGS sequence"/>
</dbReference>
<feature type="domain" description="RapA2 cadherin-like" evidence="4">
    <location>
        <begin position="392"/>
        <end position="461"/>
    </location>
</feature>
<dbReference type="RefSeq" id="WP_265896335.1">
    <property type="nucleotide sequence ID" value="NZ_JAPIVE010000002.1"/>
</dbReference>
<feature type="domain" description="RapA2 cadherin-like" evidence="4">
    <location>
        <begin position="1106"/>
        <end position="1175"/>
    </location>
</feature>
<dbReference type="Pfam" id="PF17803">
    <property type="entry name" value="Cadherin_4"/>
    <property type="match status" value="17"/>
</dbReference>
<evidence type="ECO:0000256" key="3">
    <source>
        <dbReference type="SAM" id="MobiDB-lite"/>
    </source>
</evidence>
<feature type="domain" description="RapA2 cadherin-like" evidence="4">
    <location>
        <begin position="1412"/>
        <end position="1481"/>
    </location>
</feature>
<dbReference type="GO" id="GO:0007155">
    <property type="term" value="P:cell adhesion"/>
    <property type="evidence" value="ECO:0007669"/>
    <property type="project" value="UniProtKB-KW"/>
</dbReference>
<feature type="domain" description="RapA2 cadherin-like" evidence="4">
    <location>
        <begin position="1922"/>
        <end position="1991"/>
    </location>
</feature>
<feature type="domain" description="RapA2 cadherin-like" evidence="4">
    <location>
        <begin position="1616"/>
        <end position="1685"/>
    </location>
</feature>
<feature type="domain" description="RapA2 cadherin-like" evidence="4">
    <location>
        <begin position="1718"/>
        <end position="1787"/>
    </location>
</feature>
<feature type="domain" description="RapA2 cadherin-like" evidence="4">
    <location>
        <begin position="902"/>
        <end position="971"/>
    </location>
</feature>
<feature type="domain" description="RapA2 cadherin-like" evidence="4">
    <location>
        <begin position="494"/>
        <end position="563"/>
    </location>
</feature>
<feature type="domain" description="RapA2 cadherin-like" evidence="4">
    <location>
        <begin position="698"/>
        <end position="767"/>
    </location>
</feature>
<keyword evidence="2" id="KW-1133">Transmembrane helix</keyword>
<protein>
    <submittedName>
        <fullName evidence="5">VCBS domain-containing protein</fullName>
    </submittedName>
</protein>
<feature type="domain" description="RapA2 cadherin-like" evidence="4">
    <location>
        <begin position="1310"/>
        <end position="1379"/>
    </location>
</feature>
<feature type="region of interest" description="Disordered" evidence="3">
    <location>
        <begin position="2056"/>
        <end position="2079"/>
    </location>
</feature>
<dbReference type="PANTHER" id="PTHR24026">
    <property type="entry name" value="FAT ATYPICAL CADHERIN-RELATED"/>
    <property type="match status" value="1"/>
</dbReference>
<evidence type="ECO:0000256" key="2">
    <source>
        <dbReference type="ARBA" id="ARBA00022989"/>
    </source>
</evidence>
<sequence>MANITIERIDGALFTVDPRQVIISGASVETGSLLFAPNGARMVLADGTVLDVAAGQKVLLSLVDGTTVLEAQDIINPSIPGGDSDVAELLAAIARGDDPTLVQEGPAAGAEAGGDTGGGEEGGFSQPFGISREGREEAATYTYAADSGSSATITERDAGNAPVENADDAVADTGADDTENTDDTVVEIGADNTENTGPSIPVLSLDPLVEDSVVAGQRIGTASSTAANGGPVAYALSDNGAGYLAIDSVTGDITLTQAGVDAINNDDLNLDNLSITVTATDVNANTSSANDNITVVRTDDPATISGVQTGDVAEDTALTTSGTLSVSDPDAGESTFVAQPNTTGAYGNFAIDEAGNWAYMLDNANSDVQALGDGNTLTETFTVITAGGDSETVTVTINGTDDAAEITGVQTGSVTEDTALTTSGTLTATDTDSGQAGFQPQTDTAGSYGTFGIDESGNWSYSLDNDSAAVQALGNGEQLTETFTVITAGGDSETVTITVNGTNDAAEITGVQTGSVTEDTVLTTSGTLTATDTDAGESAFVAQPGTAGTYGSFAIDAAGNWAYTLDNTNGDVQALGDGNTLTETFTVTTAGGDTETVTITVNGTDDAAVVTGSDSGSVTEDTVLTTSGTLTATDTDSGQAGFQPQTATAGSYGSFAIDAAGNWAYTLDNTNGDVQALGDGNTLTETFTVTTAGGDTETVTVTINGTNDAAVITGVQTGSVTEDTVLTTSGTLTATDTDSGQAGFQPQTATAGSYGSFAIDAAGNWAYTLDNANGDVQALGDGDTLTETFTVTTAGGDTETVTVTINGTDDAAEITGVQTGSVTEDTVLTTSGTLTATDTDSGQAGFQPQTATSGSYGSFAIDAAGNWAYTLDNANGDVQALGDGNTLTETFTVTTAGGDRETVTITVNGTNDAAEITGVQTGSVTEDTVLTTSGTLTATDTDSGQAGFQPQTATAGSYGSFAIDAAGNWAYTLDNANGDVQALGDGNTLTETFTVTTAGGDRETVTVTINGTDDAAEITGSDSGTVTEDTVLTTSGTLTATDTDSGQSGFQPQTATAGSYGSFAIDAAGNWSYQLDNANGAVQALGDGNTLTETFTVITAGGDSETVTITVNGTNDAAVVTGSDSGTVTEDTALTTSGTLTATDTDAGESTFVAQPNTTGAYGNFAIDEAGNWAYTLDNANSDVQALGENDQLTETFTVTTAGGDSETVTVTIDGTDDAAVVTGSGSGTVTEDTVLTTSGVLTATDTDAGESTFVAQPNTTGAYGSFAIDEAGNWSYQLDNANGAVQALGDGKTLTETFTVITAGGDRETVTITVNGTNDAAVVTGSGSGTVTEDTVLTTSGVLTATDTDAGESAFVAQPGTAGTYGSFAIDASGSWSYQLDNANGDVQALGDGKTLTETFTVITAGGDRETVTVTINGTDDAAVITGSDSGTVTEDTVLSTSGTLTATDTDSGQAGFQPQTATAGSYGSFAIDAAGNWSYQLDNTNGDVQALGDGKTLTEAFTVITAGGDRETVTVTINGTDDAAVVTGSDSGTVTEDTVLSTSGSLTATDTDAGESAFVAQPGTAGTYGSFAIDASGNWSYQLDNANGDVQALGDGNTLTETFTVTTAGGDTETVTITVNGTNDAAEITGVQTGSVTEDTALTISGTLTATDTDSGQSGFVAQPNTTGAYGSFAIDEAGNWAYTLDNANGDVQALGDGNTLTETFTVITAGGDRETVTITVNGTDDAAEITGVQTGSVTEDTVLTTSGTLTAIDTDAGESTFVAQPNTTGAYGSFAIDAAGNWSYQLDNTNGDVQALGDGNTLTETFTVTTAGGDRETVTITVNGTNDAAEITGVQTGSVTEDTVLTTSGTLTATDTDSGQAGFQPQTATAGSYGSFAIDAAGNWAYTLDNANGDVQALGDGNTLTETFTVITAGGDRETVTVTINGTNDAAVVTGSDSGTVTEDTVLSTSGTLTAADTDSGQAGFQPQTATAGSYGSFAIDEAGNWSYQLDNTNGAVQALGDGDTLTETFTVITAGGDRETVTVTINGTDDAAVVTGSDSGTVTEDTALTTSGTLTATDTDSGQAGFQPQTDTAGSYGTFGIDESGNWSY</sequence>
<dbReference type="InterPro" id="IPR040853">
    <property type="entry name" value="RapA2_cadherin-like"/>
</dbReference>
<feature type="domain" description="RapA2 cadherin-like" evidence="4">
    <location>
        <begin position="1820"/>
        <end position="1889"/>
    </location>
</feature>
<feature type="domain" description="RapA2 cadherin-like" evidence="4">
    <location>
        <begin position="2024"/>
        <end position="2093"/>
    </location>
</feature>
<dbReference type="InterPro" id="IPR010221">
    <property type="entry name" value="VCBS_dom"/>
</dbReference>